<evidence type="ECO:0000313" key="8">
    <source>
        <dbReference type="Proteomes" id="UP000315295"/>
    </source>
</evidence>
<dbReference type="EMBL" id="VIEB01001096">
    <property type="protein sequence ID" value="TQD75467.1"/>
    <property type="molecule type" value="Genomic_DNA"/>
</dbReference>
<dbReference type="Gene3D" id="3.40.50.300">
    <property type="entry name" value="P-loop containing nucleotide triphosphate hydrolases"/>
    <property type="match status" value="1"/>
</dbReference>
<comment type="caution">
    <text evidence="7">The sequence shown here is derived from an EMBL/GenBank/DDBJ whole genome shotgun (WGS) entry which is preliminary data.</text>
</comment>
<dbReference type="InterPro" id="IPR042197">
    <property type="entry name" value="Apaf_helical"/>
</dbReference>
<dbReference type="GO" id="GO:0005524">
    <property type="term" value="F:ATP binding"/>
    <property type="evidence" value="ECO:0007669"/>
    <property type="project" value="UniProtKB-KW"/>
</dbReference>
<dbReference type="InterPro" id="IPR041118">
    <property type="entry name" value="Rx_N"/>
</dbReference>
<name>A0A540KMN8_MALBA</name>
<sequence>MDVLEGIITYPVEGILKSVGSLAAQEISLFRGFKKELTKLRQSVFAIQEFLDDVSYQPRHNGKAVEDWVKQLKDVAHDADDVLEDINYEVLRRKVEIQNHMKKKVLNFFSLSNPILFRQKMAHKIKNVNASLAVLKSEASFIGLVARSVDRTPPPIMRNRETDSRFGQNDKIIGRKKIVLDIIKILMSKNQEKNLSVMAVVGIGGLGKTTLAKSIFNDDAIRTPFVEKMWVCVSDTSDVNSILNRMLESLKSSRTGLTSRQALLDDLTERLTDKRYILILDDVWNEEETFWREFMDCLSKLNSGPGSIAIVTTRSANVASIIETMPRCDLNGLSEEDCWSLLKGEAFPNGDASSLDSDQERIGRAIAKKCDGLPLAAKAIGLDKSNENNGHD</sequence>
<dbReference type="Gene3D" id="1.20.5.4130">
    <property type="match status" value="1"/>
</dbReference>
<dbReference type="GO" id="GO:0006952">
    <property type="term" value="P:defense response"/>
    <property type="evidence" value="ECO:0007669"/>
    <property type="project" value="UniProtKB-KW"/>
</dbReference>
<evidence type="ECO:0000259" key="6">
    <source>
        <dbReference type="Pfam" id="PF18052"/>
    </source>
</evidence>
<keyword evidence="2" id="KW-0547">Nucleotide-binding</keyword>
<keyword evidence="1" id="KW-0677">Repeat</keyword>
<dbReference type="Proteomes" id="UP000315295">
    <property type="component" value="Unassembled WGS sequence"/>
</dbReference>
<dbReference type="PANTHER" id="PTHR36766:SF70">
    <property type="entry name" value="DISEASE RESISTANCE PROTEIN RGA4"/>
    <property type="match status" value="1"/>
</dbReference>
<evidence type="ECO:0000256" key="1">
    <source>
        <dbReference type="ARBA" id="ARBA00022737"/>
    </source>
</evidence>
<protein>
    <recommendedName>
        <fullName evidence="9">AAA+ ATPase domain-containing protein</fullName>
    </recommendedName>
</protein>
<gene>
    <name evidence="7" type="ORF">C1H46_039003</name>
</gene>
<proteinExistence type="predicted"/>
<dbReference type="Gene3D" id="1.10.8.430">
    <property type="entry name" value="Helical domain of apoptotic protease-activating factors"/>
    <property type="match status" value="1"/>
</dbReference>
<dbReference type="GO" id="GO:0043531">
    <property type="term" value="F:ADP binding"/>
    <property type="evidence" value="ECO:0007669"/>
    <property type="project" value="InterPro"/>
</dbReference>
<dbReference type="PANTHER" id="PTHR36766">
    <property type="entry name" value="PLANT BROAD-SPECTRUM MILDEW RESISTANCE PROTEIN RPW8"/>
    <property type="match status" value="1"/>
</dbReference>
<feature type="domain" description="Disease resistance N-terminal" evidence="6">
    <location>
        <begin position="14"/>
        <end position="100"/>
    </location>
</feature>
<evidence type="ECO:0000256" key="4">
    <source>
        <dbReference type="ARBA" id="ARBA00022840"/>
    </source>
</evidence>
<dbReference type="InterPro" id="IPR027417">
    <property type="entry name" value="P-loop_NTPase"/>
</dbReference>
<reference evidence="7 8" key="1">
    <citation type="journal article" date="2019" name="G3 (Bethesda)">
        <title>Sequencing of a Wild Apple (Malus baccata) Genome Unravels the Differences Between Cultivated and Wild Apple Species Regarding Disease Resistance and Cold Tolerance.</title>
        <authorList>
            <person name="Chen X."/>
        </authorList>
    </citation>
    <scope>NUCLEOTIDE SEQUENCE [LARGE SCALE GENOMIC DNA]</scope>
    <source>
        <strain evidence="8">cv. Shandingzi</strain>
        <tissue evidence="7">Leaves</tissue>
    </source>
</reference>
<evidence type="ECO:0000313" key="7">
    <source>
        <dbReference type="EMBL" id="TQD75467.1"/>
    </source>
</evidence>
<dbReference type="PRINTS" id="PR00364">
    <property type="entry name" value="DISEASERSIST"/>
</dbReference>
<dbReference type="Pfam" id="PF00931">
    <property type="entry name" value="NB-ARC"/>
    <property type="match status" value="1"/>
</dbReference>
<keyword evidence="4" id="KW-0067">ATP-binding</keyword>
<dbReference type="AlphaFoldDB" id="A0A540KMN8"/>
<organism evidence="7 8">
    <name type="scientific">Malus baccata</name>
    <name type="common">Siberian crab apple</name>
    <name type="synonym">Pyrus baccata</name>
    <dbReference type="NCBI Taxonomy" id="106549"/>
    <lineage>
        <taxon>Eukaryota</taxon>
        <taxon>Viridiplantae</taxon>
        <taxon>Streptophyta</taxon>
        <taxon>Embryophyta</taxon>
        <taxon>Tracheophyta</taxon>
        <taxon>Spermatophyta</taxon>
        <taxon>Magnoliopsida</taxon>
        <taxon>eudicotyledons</taxon>
        <taxon>Gunneridae</taxon>
        <taxon>Pentapetalae</taxon>
        <taxon>rosids</taxon>
        <taxon>fabids</taxon>
        <taxon>Rosales</taxon>
        <taxon>Rosaceae</taxon>
        <taxon>Amygdaloideae</taxon>
        <taxon>Maleae</taxon>
        <taxon>Malus</taxon>
    </lineage>
</organism>
<keyword evidence="8" id="KW-1185">Reference proteome</keyword>
<accession>A0A540KMN8</accession>
<dbReference type="SUPFAM" id="SSF52540">
    <property type="entry name" value="P-loop containing nucleoside triphosphate hydrolases"/>
    <property type="match status" value="1"/>
</dbReference>
<dbReference type="InterPro" id="IPR002182">
    <property type="entry name" value="NB-ARC"/>
</dbReference>
<keyword evidence="3" id="KW-0611">Plant defense</keyword>
<evidence type="ECO:0008006" key="9">
    <source>
        <dbReference type="Google" id="ProtNLM"/>
    </source>
</evidence>
<dbReference type="Pfam" id="PF18052">
    <property type="entry name" value="Rx_N"/>
    <property type="match status" value="1"/>
</dbReference>
<feature type="domain" description="NB-ARC" evidence="5">
    <location>
        <begin position="179"/>
        <end position="349"/>
    </location>
</feature>
<evidence type="ECO:0000256" key="2">
    <source>
        <dbReference type="ARBA" id="ARBA00022741"/>
    </source>
</evidence>
<evidence type="ECO:0000259" key="5">
    <source>
        <dbReference type="Pfam" id="PF00931"/>
    </source>
</evidence>
<evidence type="ECO:0000256" key="3">
    <source>
        <dbReference type="ARBA" id="ARBA00022821"/>
    </source>
</evidence>